<dbReference type="EMBL" id="BPQB01000010">
    <property type="protein sequence ID" value="GJE88789.1"/>
    <property type="molecule type" value="Genomic_DNA"/>
</dbReference>
<sequence length="253" mass="26992">MSESLPLSGKVALITGSSRNIGAAVAKRLADDGASVVINYVGNEAAANELVEEITAEGKGKAVAIKADMSSLAEGTKLIEETVQHYGQLDIVVLNAGLMGNKPLDAITEKDFDDHFNINVKVPLFMVKAASKHLKAGGRVFFFSSATTLFSGVPPNYLIYTATKGAVEQMTRVLAKDLGARGITVNSIAPGPTDTDLFRNGKSEQLIQFFANLHPQKRIPKADEIAPIIAFLSRDEANWINGQTIFVNGGYAV</sequence>
<proteinExistence type="inferred from homology"/>
<dbReference type="PANTHER" id="PTHR48107">
    <property type="entry name" value="NADPH-DEPENDENT ALDEHYDE REDUCTASE-LIKE PROTEIN, CHLOROPLASTIC-RELATED"/>
    <property type="match status" value="1"/>
</dbReference>
<dbReference type="Pfam" id="PF13561">
    <property type="entry name" value="adh_short_C2"/>
    <property type="match status" value="1"/>
</dbReference>
<evidence type="ECO:0000313" key="3">
    <source>
        <dbReference type="EMBL" id="GJE88789.1"/>
    </source>
</evidence>
<accession>A0A9P3G7C2</accession>
<dbReference type="PRINTS" id="PR00081">
    <property type="entry name" value="GDHRDH"/>
</dbReference>
<reference evidence="3 4" key="1">
    <citation type="submission" date="2021-08" db="EMBL/GenBank/DDBJ databases">
        <title>Draft Genome Sequence of Phanerochaete sordida strain YK-624.</title>
        <authorList>
            <person name="Mori T."/>
            <person name="Dohra H."/>
            <person name="Suzuki T."/>
            <person name="Kawagishi H."/>
            <person name="Hirai H."/>
        </authorList>
    </citation>
    <scope>NUCLEOTIDE SEQUENCE [LARGE SCALE GENOMIC DNA]</scope>
    <source>
        <strain evidence="3 4">YK-624</strain>
    </source>
</reference>
<evidence type="ECO:0000256" key="2">
    <source>
        <dbReference type="ARBA" id="ARBA00023002"/>
    </source>
</evidence>
<dbReference type="SUPFAM" id="SSF51735">
    <property type="entry name" value="NAD(P)-binding Rossmann-fold domains"/>
    <property type="match status" value="1"/>
</dbReference>
<protein>
    <submittedName>
        <fullName evidence="3">NAD(P)-dependent dehydrogenase</fullName>
    </submittedName>
</protein>
<comment type="similarity">
    <text evidence="1">Belongs to the short-chain dehydrogenases/reductases (SDR) family.</text>
</comment>
<keyword evidence="4" id="KW-1185">Reference proteome</keyword>
<dbReference type="PRINTS" id="PR00080">
    <property type="entry name" value="SDRFAMILY"/>
</dbReference>
<keyword evidence="2" id="KW-0560">Oxidoreductase</keyword>
<dbReference type="Proteomes" id="UP000703269">
    <property type="component" value="Unassembled WGS sequence"/>
</dbReference>
<dbReference type="InterPro" id="IPR002347">
    <property type="entry name" value="SDR_fam"/>
</dbReference>
<dbReference type="InterPro" id="IPR036291">
    <property type="entry name" value="NAD(P)-bd_dom_sf"/>
</dbReference>
<dbReference type="AlphaFoldDB" id="A0A9P3G7C2"/>
<organism evidence="3 4">
    <name type="scientific">Phanerochaete sordida</name>
    <dbReference type="NCBI Taxonomy" id="48140"/>
    <lineage>
        <taxon>Eukaryota</taxon>
        <taxon>Fungi</taxon>
        <taxon>Dikarya</taxon>
        <taxon>Basidiomycota</taxon>
        <taxon>Agaricomycotina</taxon>
        <taxon>Agaricomycetes</taxon>
        <taxon>Polyporales</taxon>
        <taxon>Phanerochaetaceae</taxon>
        <taxon>Phanerochaete</taxon>
    </lineage>
</organism>
<dbReference type="Gene3D" id="3.40.50.720">
    <property type="entry name" value="NAD(P)-binding Rossmann-like Domain"/>
    <property type="match status" value="1"/>
</dbReference>
<comment type="caution">
    <text evidence="3">The sequence shown here is derived from an EMBL/GenBank/DDBJ whole genome shotgun (WGS) entry which is preliminary data.</text>
</comment>
<dbReference type="PANTHER" id="PTHR48107:SF7">
    <property type="entry name" value="RE15974P"/>
    <property type="match status" value="1"/>
</dbReference>
<evidence type="ECO:0000256" key="1">
    <source>
        <dbReference type="ARBA" id="ARBA00006484"/>
    </source>
</evidence>
<dbReference type="OrthoDB" id="5327538at2759"/>
<dbReference type="FunFam" id="3.40.50.720:FF:000084">
    <property type="entry name" value="Short-chain dehydrogenase reductase"/>
    <property type="match status" value="1"/>
</dbReference>
<dbReference type="GO" id="GO:0016614">
    <property type="term" value="F:oxidoreductase activity, acting on CH-OH group of donors"/>
    <property type="evidence" value="ECO:0007669"/>
    <property type="project" value="UniProtKB-ARBA"/>
</dbReference>
<evidence type="ECO:0000313" key="4">
    <source>
        <dbReference type="Proteomes" id="UP000703269"/>
    </source>
</evidence>
<gene>
    <name evidence="3" type="ORF">PsYK624_048760</name>
</gene>
<name>A0A9P3G7C2_9APHY</name>